<dbReference type="GO" id="GO:0008270">
    <property type="term" value="F:zinc ion binding"/>
    <property type="evidence" value="ECO:0007669"/>
    <property type="project" value="UniProtKB-KW"/>
</dbReference>
<feature type="compositionally biased region" description="Polar residues" evidence="2">
    <location>
        <begin position="349"/>
        <end position="376"/>
    </location>
</feature>
<accession>A0AAD8R981</accession>
<dbReference type="EMBL" id="JAUUTY010000006">
    <property type="protein sequence ID" value="KAK1617393.1"/>
    <property type="molecule type" value="Genomic_DNA"/>
</dbReference>
<dbReference type="InterPro" id="IPR001878">
    <property type="entry name" value="Znf_CCHC"/>
</dbReference>
<evidence type="ECO:0000259" key="3">
    <source>
        <dbReference type="PROSITE" id="PS50158"/>
    </source>
</evidence>
<dbReference type="Pfam" id="PF24626">
    <property type="entry name" value="SH3_Tf2-1"/>
    <property type="match status" value="1"/>
</dbReference>
<feature type="domain" description="CCHC-type" evidence="3">
    <location>
        <begin position="393"/>
        <end position="408"/>
    </location>
</feature>
<dbReference type="PROSITE" id="PS50994">
    <property type="entry name" value="INTEGRASE"/>
    <property type="match status" value="1"/>
</dbReference>
<dbReference type="GO" id="GO:0015074">
    <property type="term" value="P:DNA integration"/>
    <property type="evidence" value="ECO:0007669"/>
    <property type="project" value="InterPro"/>
</dbReference>
<dbReference type="InterPro" id="IPR001584">
    <property type="entry name" value="Integrase_cat-core"/>
</dbReference>
<dbReference type="Gene3D" id="2.40.70.10">
    <property type="entry name" value="Acid Proteases"/>
    <property type="match status" value="1"/>
</dbReference>
<dbReference type="Proteomes" id="UP001231189">
    <property type="component" value="Unassembled WGS sequence"/>
</dbReference>
<dbReference type="Pfam" id="PF03732">
    <property type="entry name" value="Retrotrans_gag"/>
    <property type="match status" value="1"/>
</dbReference>
<dbReference type="Gene3D" id="3.30.420.10">
    <property type="entry name" value="Ribonuclease H-like superfamily/Ribonuclease H"/>
    <property type="match status" value="1"/>
</dbReference>
<dbReference type="CDD" id="cd00303">
    <property type="entry name" value="retropepsin_like"/>
    <property type="match status" value="1"/>
</dbReference>
<feature type="compositionally biased region" description="Low complexity" evidence="2">
    <location>
        <begin position="377"/>
        <end position="386"/>
    </location>
</feature>
<feature type="compositionally biased region" description="Pro residues" evidence="2">
    <location>
        <begin position="1054"/>
        <end position="1063"/>
    </location>
</feature>
<proteinExistence type="predicted"/>
<dbReference type="PANTHER" id="PTHR35046">
    <property type="entry name" value="ZINC KNUCKLE (CCHC-TYPE) FAMILY PROTEIN"/>
    <property type="match status" value="1"/>
</dbReference>
<feature type="compositionally biased region" description="Polar residues" evidence="2">
    <location>
        <begin position="1083"/>
        <end position="1093"/>
    </location>
</feature>
<feature type="region of interest" description="Disordered" evidence="2">
    <location>
        <begin position="1049"/>
        <end position="1112"/>
    </location>
</feature>
<keyword evidence="6" id="KW-1185">Reference proteome</keyword>
<dbReference type="InterPro" id="IPR043502">
    <property type="entry name" value="DNA/RNA_pol_sf"/>
</dbReference>
<evidence type="ECO:0000313" key="5">
    <source>
        <dbReference type="EMBL" id="KAK1617393.1"/>
    </source>
</evidence>
<evidence type="ECO:0000259" key="4">
    <source>
        <dbReference type="PROSITE" id="PS50994"/>
    </source>
</evidence>
<evidence type="ECO:0000256" key="1">
    <source>
        <dbReference type="PROSITE-ProRule" id="PRU00047"/>
    </source>
</evidence>
<sequence length="1302" mass="147765">MEIIIALVDRTLVMMILAQTQGAESSIAMLVLMSVLNKIKLFTKIVIKRLAMPTMGMTTNPKTTSSTTWTRHLIVKPMWMLKTKVIKIHQGVTSGIILAMTKGAEDNLNMIKMREPTLDNVNNLVKIRNNILNMSQVKLVFTSNANPMLWNMEDEENMYGKLKFNMPKFKGEDDAEAYLSWALKVDKIFRIHNYSGAKKVAMASLEFEDYANTWWEQVVTLREEKGDPPIDTWEDMKEEMEARFVPKHYKTDLFNKLQKLKQGTKTVEEFFKEMELTMMRANIQESEDQTIARFFNGLNYPIKRVVEFQQYSNMVELVHQASKAERQVNEDIKYSKSKQYFASKLATSTPTTSVKPTASSTPSKQPSIQSRMKQTVSSTASSKASTGPSNVTCFKCGTQGHKSFECKNTKVMITMENGDIETLSEGEYEALVQAAVANEEDYDEESGEDPLLCTHDPSPSLVVTRVLTTQPQAMEDQRCNIFQTRAGIGGKSIKVIIDGGSCHNLASTELCEKLNLTLRKHPHPYHVQWLSDKGNVKIQHTVTVNFKIGPYEDTVECDVVPMTVCHMLLGRPWQFDKKAIHDGFSNAYTFKVKDKKFELRPMTPSQIIADNAKALARAQHHIHHSELRGEGATHQKESERHHPHMSERKSVLLTTKSEWREVKDNPSTTIHYVLICKGLSAETNDLTNIPSSLLSLLKEFQDVFPDELPHGLPPLRGIEHRIDLIPGAPLPNRAAYRTNPEDTKEIQRQIQDLLAKGEVVRLHGIPASIVSDRDVKFMSYLWKSLMAKFGVKLLFSSSSHPQTDGQTEVVNRSLSTLLRTLVKKNLKSWEDCLPHAEFAYNRAKHSTTLRSPFMVVYGFEPPTALDILPLPLHERTNMDFDKRTTAMKKLHEDTRATIQDHVLRQATRLNAKKKERVFEEGDLVWVHLRKERFPQERNSKLKPRGDGPFKVLKRINNNAYVIDIPTSKYLVSNTFNISDLSPHHGDEEEQESRTTLSQGGGDDVAPLANDTTSRPTSPPRGTSVKTQAMESKPMERELEMMKMELQRAGRNFRPPGPELPPPRTGTSALQDRNFLPDAAKMPSSAQRSGTSRNFRPEGPELPPTRNFRPSSAQVPKTCLEFDDDMKNVITVIRSIFSSALRQERHRLKMRYFAGRTPSDIPTTSPILQMTDDQWCDLVEYWSAQKNLSDMKVELAKPKKDGIEKTQEECLNSFSKVLQCHGIANNTFLRNAGFTTNLSRSKSKSKPKRRLRSKSLSFYVLEELLKEERAIVAAQRVVIHRITAGLEASQAHLGNILRKCGRC</sequence>
<dbReference type="GO" id="GO:0003676">
    <property type="term" value="F:nucleic acid binding"/>
    <property type="evidence" value="ECO:0007669"/>
    <property type="project" value="InterPro"/>
</dbReference>
<feature type="domain" description="Integrase catalytic" evidence="4">
    <location>
        <begin position="686"/>
        <end position="860"/>
    </location>
</feature>
<evidence type="ECO:0000256" key="2">
    <source>
        <dbReference type="SAM" id="MobiDB-lite"/>
    </source>
</evidence>
<dbReference type="InterPro" id="IPR005162">
    <property type="entry name" value="Retrotrans_gag_dom"/>
</dbReference>
<dbReference type="PANTHER" id="PTHR35046:SF9">
    <property type="entry name" value="RNA-DIRECTED DNA POLYMERASE"/>
    <property type="match status" value="1"/>
</dbReference>
<evidence type="ECO:0008006" key="7">
    <source>
        <dbReference type="Google" id="ProtNLM"/>
    </source>
</evidence>
<feature type="compositionally biased region" description="Low complexity" evidence="2">
    <location>
        <begin position="1011"/>
        <end position="1023"/>
    </location>
</feature>
<comment type="caution">
    <text evidence="5">The sequence shown here is derived from an EMBL/GenBank/DDBJ whole genome shotgun (WGS) entry which is preliminary data.</text>
</comment>
<keyword evidence="1" id="KW-0863">Zinc-finger</keyword>
<organism evidence="5 6">
    <name type="scientific">Lolium multiflorum</name>
    <name type="common">Italian ryegrass</name>
    <name type="synonym">Lolium perenne subsp. multiflorum</name>
    <dbReference type="NCBI Taxonomy" id="4521"/>
    <lineage>
        <taxon>Eukaryota</taxon>
        <taxon>Viridiplantae</taxon>
        <taxon>Streptophyta</taxon>
        <taxon>Embryophyta</taxon>
        <taxon>Tracheophyta</taxon>
        <taxon>Spermatophyta</taxon>
        <taxon>Magnoliopsida</taxon>
        <taxon>Liliopsida</taxon>
        <taxon>Poales</taxon>
        <taxon>Poaceae</taxon>
        <taxon>BOP clade</taxon>
        <taxon>Pooideae</taxon>
        <taxon>Poodae</taxon>
        <taxon>Poeae</taxon>
        <taxon>Poeae Chloroplast Group 2 (Poeae type)</taxon>
        <taxon>Loliodinae</taxon>
        <taxon>Loliinae</taxon>
        <taxon>Lolium</taxon>
    </lineage>
</organism>
<protein>
    <recommendedName>
        <fullName evidence="7">Gag-pol polyprotein</fullName>
    </recommendedName>
</protein>
<dbReference type="InterPro" id="IPR012337">
    <property type="entry name" value="RNaseH-like_sf"/>
</dbReference>
<dbReference type="InterPro" id="IPR056924">
    <property type="entry name" value="SH3_Tf2-1"/>
</dbReference>
<dbReference type="InterPro" id="IPR036397">
    <property type="entry name" value="RNaseH_sf"/>
</dbReference>
<dbReference type="SUPFAM" id="SSF56672">
    <property type="entry name" value="DNA/RNA polymerases"/>
    <property type="match status" value="1"/>
</dbReference>
<evidence type="ECO:0000313" key="6">
    <source>
        <dbReference type="Proteomes" id="UP001231189"/>
    </source>
</evidence>
<keyword evidence="1" id="KW-0862">Zinc</keyword>
<keyword evidence="1" id="KW-0479">Metal-binding</keyword>
<dbReference type="SUPFAM" id="SSF53098">
    <property type="entry name" value="Ribonuclease H-like"/>
    <property type="match status" value="1"/>
</dbReference>
<reference evidence="5" key="1">
    <citation type="submission" date="2023-07" db="EMBL/GenBank/DDBJ databases">
        <title>A chromosome-level genome assembly of Lolium multiflorum.</title>
        <authorList>
            <person name="Chen Y."/>
            <person name="Copetti D."/>
            <person name="Kolliker R."/>
            <person name="Studer B."/>
        </authorList>
    </citation>
    <scope>NUCLEOTIDE SEQUENCE</scope>
    <source>
        <strain evidence="5">02402/16</strain>
        <tissue evidence="5">Leaf</tissue>
    </source>
</reference>
<gene>
    <name evidence="5" type="ORF">QYE76_022910</name>
</gene>
<dbReference type="PROSITE" id="PS50158">
    <property type="entry name" value="ZF_CCHC"/>
    <property type="match status" value="1"/>
</dbReference>
<dbReference type="InterPro" id="IPR021109">
    <property type="entry name" value="Peptidase_aspartic_dom_sf"/>
</dbReference>
<feature type="region of interest" description="Disordered" evidence="2">
    <location>
        <begin position="624"/>
        <end position="648"/>
    </location>
</feature>
<feature type="region of interest" description="Disordered" evidence="2">
    <location>
        <begin position="980"/>
        <end position="1033"/>
    </location>
</feature>
<name>A0AAD8R981_LOLMU</name>
<feature type="region of interest" description="Disordered" evidence="2">
    <location>
        <begin position="349"/>
        <end position="388"/>
    </location>
</feature>